<dbReference type="HAMAP" id="MF_00244">
    <property type="entry name" value="NaMN_adenylyltr"/>
    <property type="match status" value="1"/>
</dbReference>
<evidence type="ECO:0000256" key="2">
    <source>
        <dbReference type="ARBA" id="ARBA00005019"/>
    </source>
</evidence>
<keyword evidence="3 10" id="KW-0662">Pyridine nucleotide biosynthesis</keyword>
<dbReference type="EMBL" id="JACRSR010000007">
    <property type="protein sequence ID" value="MBC8532386.1"/>
    <property type="molecule type" value="Genomic_DNA"/>
</dbReference>
<reference evidence="12" key="1">
    <citation type="submission" date="2020-08" db="EMBL/GenBank/DDBJ databases">
        <title>Genome public.</title>
        <authorList>
            <person name="Liu C."/>
            <person name="Sun Q."/>
        </authorList>
    </citation>
    <scope>NUCLEOTIDE SEQUENCE</scope>
    <source>
        <strain evidence="12">NSJ-53</strain>
    </source>
</reference>
<protein>
    <recommendedName>
        <fullName evidence="10">Probable nicotinate-nucleotide adenylyltransferase</fullName>
        <ecNumber evidence="10">2.7.7.18</ecNumber>
    </recommendedName>
    <alternativeName>
        <fullName evidence="10">Deamido-NAD(+) diphosphorylase</fullName>
    </alternativeName>
    <alternativeName>
        <fullName evidence="10">Deamido-NAD(+) pyrophosphorylase</fullName>
    </alternativeName>
    <alternativeName>
        <fullName evidence="10">Nicotinate mononucleotide adenylyltransferase</fullName>
        <shortName evidence="10">NaMN adenylyltransferase</shortName>
    </alternativeName>
</protein>
<comment type="catalytic activity">
    <reaction evidence="9 10">
        <text>nicotinate beta-D-ribonucleotide + ATP + H(+) = deamido-NAD(+) + diphosphate</text>
        <dbReference type="Rhea" id="RHEA:22860"/>
        <dbReference type="ChEBI" id="CHEBI:15378"/>
        <dbReference type="ChEBI" id="CHEBI:30616"/>
        <dbReference type="ChEBI" id="CHEBI:33019"/>
        <dbReference type="ChEBI" id="CHEBI:57502"/>
        <dbReference type="ChEBI" id="CHEBI:58437"/>
        <dbReference type="EC" id="2.7.7.18"/>
    </reaction>
</comment>
<dbReference type="CDD" id="cd02165">
    <property type="entry name" value="NMNAT"/>
    <property type="match status" value="1"/>
</dbReference>
<name>A0A926HRJ5_9FIRM</name>
<evidence type="ECO:0000256" key="1">
    <source>
        <dbReference type="ARBA" id="ARBA00002324"/>
    </source>
</evidence>
<dbReference type="InterPro" id="IPR014729">
    <property type="entry name" value="Rossmann-like_a/b/a_fold"/>
</dbReference>
<evidence type="ECO:0000256" key="5">
    <source>
        <dbReference type="ARBA" id="ARBA00022695"/>
    </source>
</evidence>
<dbReference type="InterPro" id="IPR005248">
    <property type="entry name" value="NadD/NMNAT"/>
</dbReference>
<evidence type="ECO:0000259" key="11">
    <source>
        <dbReference type="Pfam" id="PF01467"/>
    </source>
</evidence>
<organism evidence="12 13">
    <name type="scientific">Gehongia tenuis</name>
    <dbReference type="NCBI Taxonomy" id="2763655"/>
    <lineage>
        <taxon>Bacteria</taxon>
        <taxon>Bacillati</taxon>
        <taxon>Bacillota</taxon>
        <taxon>Clostridia</taxon>
        <taxon>Christensenellales</taxon>
        <taxon>Christensenellaceae</taxon>
        <taxon>Gehongia</taxon>
    </lineage>
</organism>
<keyword evidence="4 10" id="KW-0808">Transferase</keyword>
<accession>A0A926HRJ5</accession>
<proteinExistence type="inferred from homology"/>
<dbReference type="PANTHER" id="PTHR39321:SF3">
    <property type="entry name" value="PHOSPHOPANTETHEINE ADENYLYLTRANSFERASE"/>
    <property type="match status" value="1"/>
</dbReference>
<keyword evidence="5 10" id="KW-0548">Nucleotidyltransferase</keyword>
<dbReference type="NCBIfam" id="NF000840">
    <property type="entry name" value="PRK00071.1-3"/>
    <property type="match status" value="1"/>
</dbReference>
<evidence type="ECO:0000256" key="8">
    <source>
        <dbReference type="ARBA" id="ARBA00023027"/>
    </source>
</evidence>
<dbReference type="GO" id="GO:0005524">
    <property type="term" value="F:ATP binding"/>
    <property type="evidence" value="ECO:0007669"/>
    <property type="project" value="UniProtKB-KW"/>
</dbReference>
<keyword evidence="6 10" id="KW-0547">Nucleotide-binding</keyword>
<comment type="similarity">
    <text evidence="10">Belongs to the NadD family.</text>
</comment>
<dbReference type="Pfam" id="PF01467">
    <property type="entry name" value="CTP_transf_like"/>
    <property type="match status" value="1"/>
</dbReference>
<evidence type="ECO:0000256" key="9">
    <source>
        <dbReference type="ARBA" id="ARBA00048721"/>
    </source>
</evidence>
<dbReference type="EC" id="2.7.7.18" evidence="10"/>
<dbReference type="Gene3D" id="3.40.50.620">
    <property type="entry name" value="HUPs"/>
    <property type="match status" value="1"/>
</dbReference>
<dbReference type="SUPFAM" id="SSF52374">
    <property type="entry name" value="Nucleotidylyl transferase"/>
    <property type="match status" value="1"/>
</dbReference>
<keyword evidence="8 10" id="KW-0520">NAD</keyword>
<dbReference type="AlphaFoldDB" id="A0A926HRJ5"/>
<dbReference type="NCBIfam" id="TIGR00482">
    <property type="entry name" value="nicotinate (nicotinamide) nucleotide adenylyltransferase"/>
    <property type="match status" value="1"/>
</dbReference>
<evidence type="ECO:0000256" key="3">
    <source>
        <dbReference type="ARBA" id="ARBA00022642"/>
    </source>
</evidence>
<evidence type="ECO:0000256" key="10">
    <source>
        <dbReference type="HAMAP-Rule" id="MF_00244"/>
    </source>
</evidence>
<evidence type="ECO:0000256" key="6">
    <source>
        <dbReference type="ARBA" id="ARBA00022741"/>
    </source>
</evidence>
<sequence length="202" mass="23035">MQSNRDHKVGLLGGTFNPVHMGHLHMAKGALKVVDEVWFLPLNIPPHKPTYEVVEGRHRAAMIEAAIRDEAHFKVCTVELDRGGVTYTVDTLQELKERYPAYTFYYIVGADTVFQMTTWKNAHEAMRLTQFLVVCRPGEAREKLTARMEELQEEGVGLTLLDLPEIDVSSTKVREALKRRESLAGLLPKPVADYIDRWGLYR</sequence>
<dbReference type="InterPro" id="IPR004821">
    <property type="entry name" value="Cyt_trans-like"/>
</dbReference>
<keyword evidence="7 10" id="KW-0067">ATP-binding</keyword>
<evidence type="ECO:0000313" key="13">
    <source>
        <dbReference type="Proteomes" id="UP000623172"/>
    </source>
</evidence>
<comment type="caution">
    <text evidence="12">The sequence shown here is derived from an EMBL/GenBank/DDBJ whole genome shotgun (WGS) entry which is preliminary data.</text>
</comment>
<dbReference type="GO" id="GO:0009435">
    <property type="term" value="P:NAD+ biosynthetic process"/>
    <property type="evidence" value="ECO:0007669"/>
    <property type="project" value="UniProtKB-UniRule"/>
</dbReference>
<dbReference type="Proteomes" id="UP000623172">
    <property type="component" value="Unassembled WGS sequence"/>
</dbReference>
<dbReference type="NCBIfam" id="TIGR00125">
    <property type="entry name" value="cyt_tran_rel"/>
    <property type="match status" value="1"/>
</dbReference>
<dbReference type="RefSeq" id="WP_249317513.1">
    <property type="nucleotide sequence ID" value="NZ_JACRSR010000007.1"/>
</dbReference>
<evidence type="ECO:0000313" key="12">
    <source>
        <dbReference type="EMBL" id="MBC8532386.1"/>
    </source>
</evidence>
<gene>
    <name evidence="10 12" type="primary">nadD</name>
    <name evidence="12" type="ORF">H8696_11100</name>
</gene>
<evidence type="ECO:0000256" key="4">
    <source>
        <dbReference type="ARBA" id="ARBA00022679"/>
    </source>
</evidence>
<comment type="pathway">
    <text evidence="2 10">Cofactor biosynthesis; NAD(+) biosynthesis; deamido-NAD(+) from nicotinate D-ribonucleotide: step 1/1.</text>
</comment>
<dbReference type="PANTHER" id="PTHR39321">
    <property type="entry name" value="NICOTINATE-NUCLEOTIDE ADENYLYLTRANSFERASE-RELATED"/>
    <property type="match status" value="1"/>
</dbReference>
<evidence type="ECO:0000256" key="7">
    <source>
        <dbReference type="ARBA" id="ARBA00022840"/>
    </source>
</evidence>
<comment type="function">
    <text evidence="1 10">Catalyzes the reversible adenylation of nicotinate mononucleotide (NaMN) to nicotinic acid adenine dinucleotide (NaAD).</text>
</comment>
<feature type="domain" description="Cytidyltransferase-like" evidence="11">
    <location>
        <begin position="11"/>
        <end position="175"/>
    </location>
</feature>
<keyword evidence="13" id="KW-1185">Reference proteome</keyword>
<dbReference type="GO" id="GO:0004515">
    <property type="term" value="F:nicotinate-nucleotide adenylyltransferase activity"/>
    <property type="evidence" value="ECO:0007669"/>
    <property type="project" value="UniProtKB-UniRule"/>
</dbReference>